<keyword evidence="4" id="KW-0406">Ion transport</keyword>
<accession>A0A1H6AIW7</accession>
<evidence type="ECO:0000256" key="4">
    <source>
        <dbReference type="ARBA" id="ARBA00022496"/>
    </source>
</evidence>
<protein>
    <submittedName>
        <fullName evidence="7">Iron complex transport system substrate-binding protein</fullName>
    </submittedName>
</protein>
<dbReference type="Gene3D" id="3.40.50.1980">
    <property type="entry name" value="Nitrogenase molybdenum iron protein domain"/>
    <property type="match status" value="2"/>
</dbReference>
<dbReference type="PANTHER" id="PTHR30532:SF28">
    <property type="entry name" value="PETROBACTIN-BINDING PROTEIN YCLQ"/>
    <property type="match status" value="1"/>
</dbReference>
<keyword evidence="4" id="KW-0410">Iron transport</keyword>
<dbReference type="GO" id="GO:0030288">
    <property type="term" value="C:outer membrane-bounded periplasmic space"/>
    <property type="evidence" value="ECO:0007669"/>
    <property type="project" value="TreeGrafter"/>
</dbReference>
<dbReference type="InterPro" id="IPR033870">
    <property type="entry name" value="FatB"/>
</dbReference>
<keyword evidence="5" id="KW-0732">Signal</keyword>
<evidence type="ECO:0000259" key="6">
    <source>
        <dbReference type="PROSITE" id="PS50983"/>
    </source>
</evidence>
<dbReference type="RefSeq" id="WP_160003759.1">
    <property type="nucleotide sequence ID" value="NZ_CP049246.1"/>
</dbReference>
<dbReference type="InterPro" id="IPR051313">
    <property type="entry name" value="Bact_iron-sidero_bind"/>
</dbReference>
<evidence type="ECO:0000256" key="2">
    <source>
        <dbReference type="ARBA" id="ARBA00008814"/>
    </source>
</evidence>
<dbReference type="GO" id="GO:1901678">
    <property type="term" value="P:iron coordination entity transport"/>
    <property type="evidence" value="ECO:0007669"/>
    <property type="project" value="UniProtKB-ARBA"/>
</dbReference>
<evidence type="ECO:0000256" key="5">
    <source>
        <dbReference type="ARBA" id="ARBA00022729"/>
    </source>
</evidence>
<dbReference type="OrthoDB" id="63946at2"/>
<sequence length="317" mass="35103">MIKKFLKTSSSLFVLVMGLQLLLSCQSSDKQAGKTAGQDTLQVSHKLGNTVLVKNPERVVVLDIGALETMDALGVKPIGIPKKFVPAYLKDLLDDPNIADVGSVIEPDFEAIAALKPQLILLSTRQERFYEELQEIAPAVFIGTDNKNYLPSFEKNVQLIGRIFEKQNDAQEQLNALETKIKQAQAKYSQDPNKALFLIFNNGKFSAFGQGSRFGFIHDVLGIKPVLDLQDESVHGQRVSNELIAESNPDYLFIVDRNAAVLGKVSSKEDVENKLIKQTNAYKQGKTFYLNPNVWFISGGGLTSVNMMVDDIVNLIQ</sequence>
<dbReference type="SUPFAM" id="SSF53807">
    <property type="entry name" value="Helical backbone' metal receptor"/>
    <property type="match status" value="1"/>
</dbReference>
<evidence type="ECO:0000256" key="1">
    <source>
        <dbReference type="ARBA" id="ARBA00004196"/>
    </source>
</evidence>
<evidence type="ECO:0000256" key="3">
    <source>
        <dbReference type="ARBA" id="ARBA00022448"/>
    </source>
</evidence>
<keyword evidence="8" id="KW-1185">Reference proteome</keyword>
<dbReference type="PROSITE" id="PS51257">
    <property type="entry name" value="PROKAR_LIPOPROTEIN"/>
    <property type="match status" value="1"/>
</dbReference>
<organism evidence="7 8">
    <name type="scientific">Sphingobacterium lactis</name>
    <dbReference type="NCBI Taxonomy" id="797291"/>
    <lineage>
        <taxon>Bacteria</taxon>
        <taxon>Pseudomonadati</taxon>
        <taxon>Bacteroidota</taxon>
        <taxon>Sphingobacteriia</taxon>
        <taxon>Sphingobacteriales</taxon>
        <taxon>Sphingobacteriaceae</taxon>
        <taxon>Sphingobacterium</taxon>
    </lineage>
</organism>
<dbReference type="PANTHER" id="PTHR30532">
    <property type="entry name" value="IRON III DICITRATE-BINDING PERIPLASMIC PROTEIN"/>
    <property type="match status" value="1"/>
</dbReference>
<dbReference type="Proteomes" id="UP000236731">
    <property type="component" value="Unassembled WGS sequence"/>
</dbReference>
<gene>
    <name evidence="7" type="ORF">SAMN05421877_108177</name>
</gene>
<dbReference type="Pfam" id="PF01497">
    <property type="entry name" value="Peripla_BP_2"/>
    <property type="match status" value="1"/>
</dbReference>
<feature type="domain" description="Fe/B12 periplasmic-binding" evidence="6">
    <location>
        <begin position="58"/>
        <end position="317"/>
    </location>
</feature>
<dbReference type="AlphaFoldDB" id="A0A1H6AIW7"/>
<evidence type="ECO:0000313" key="8">
    <source>
        <dbReference type="Proteomes" id="UP000236731"/>
    </source>
</evidence>
<name>A0A1H6AIW7_9SPHI</name>
<keyword evidence="4" id="KW-0408">Iron</keyword>
<comment type="similarity">
    <text evidence="2">Belongs to the bacterial solute-binding protein 8 family.</text>
</comment>
<proteinExistence type="inferred from homology"/>
<dbReference type="CDD" id="cd01140">
    <property type="entry name" value="FatB"/>
    <property type="match status" value="1"/>
</dbReference>
<reference evidence="8" key="1">
    <citation type="submission" date="2016-10" db="EMBL/GenBank/DDBJ databases">
        <authorList>
            <person name="Varghese N."/>
            <person name="Submissions S."/>
        </authorList>
    </citation>
    <scope>NUCLEOTIDE SEQUENCE [LARGE SCALE GENOMIC DNA]</scope>
    <source>
        <strain evidence="8">DSM 22361</strain>
    </source>
</reference>
<dbReference type="EMBL" id="FNUT01000008">
    <property type="protein sequence ID" value="SEG48693.1"/>
    <property type="molecule type" value="Genomic_DNA"/>
</dbReference>
<dbReference type="InterPro" id="IPR002491">
    <property type="entry name" value="ABC_transptr_periplasmic_BD"/>
</dbReference>
<keyword evidence="3" id="KW-0813">Transport</keyword>
<comment type="subcellular location">
    <subcellularLocation>
        <location evidence="1">Cell envelope</location>
    </subcellularLocation>
</comment>
<evidence type="ECO:0000313" key="7">
    <source>
        <dbReference type="EMBL" id="SEG48693.1"/>
    </source>
</evidence>
<dbReference type="PROSITE" id="PS50983">
    <property type="entry name" value="FE_B12_PBP"/>
    <property type="match status" value="1"/>
</dbReference>